<comment type="caution">
    <text evidence="2">The sequence shown here is derived from an EMBL/GenBank/DDBJ whole genome shotgun (WGS) entry which is preliminary data.</text>
</comment>
<feature type="compositionally biased region" description="Low complexity" evidence="1">
    <location>
        <begin position="47"/>
        <end position="60"/>
    </location>
</feature>
<feature type="compositionally biased region" description="Gly residues" evidence="1">
    <location>
        <begin position="134"/>
        <end position="145"/>
    </location>
</feature>
<feature type="compositionally biased region" description="Acidic residues" evidence="1">
    <location>
        <begin position="922"/>
        <end position="947"/>
    </location>
</feature>
<sequence>MEIAVQLSGIPLVTKFRLLLPGWPGKLYPERQQRNGTLSTLPAARGPAALDLPTPAATRASAGSWTREPQQPLTRRPMRRGPRLNFGRGAAVSAVAAAADSIKEKFGADARSCYGEPTNSSGTEGGSATSAEGDSGGGGGGGRAWKGGTRAKLEKRAWGEGLSKSSRGGGGRGRERSGGGAVWSQVRGADLETWTKLAQQYGTTLGGTFAANALFRAAHFVDGAGALLIVANESGTPAPTATHSAAALPPMLPPSGADAAAFAALVQQLLGPITEAAVAGQLDGVRCSRLLWALAKLSGDGSWVAAPNRMEARAEGDRAGLQQEQHRTQDWYQEPSGAEGYVSMPDRQGQAAMGREKGDVRGPALPLSIMKEQGARCAATLAVLLLRQLATGGGPDGAPDAHVGSNLHGPLCRSSGGVVKAGAGPGGGDGGASLSGRLLVMAMWGLARLTAAGHMRYIAAEPAVRGATAADSGASGSVASCAVNQNELWEGLCEALRPRVAELQARELSNAMWALASVRRCHHAVFEDLMTALEQHLEIAAEVGEAAAAAAEIAPARSRLQRQTGKPAITGCNAQDLANAVWAMARAAAASHEGPSPRLLGLCEAAVLCVLPQLQAQHVASLLWSFSMLRYQPTRHVAVQVTAASTSTPLQEGGCFPPGDAARVHHHQHLKGRLTQSIPMNLYQLLERRSWEVRLFSQEDEGFVAQVIWSLVRERVAGEKSLRVAARRLQTGADRLTLREAAMVASAYREARYIDAGLFAALLRRAAALSPRELLDSPHADVSIALLLRGLAWAGCYDPDVYTRLCDALRRHLPSIQPQPLALALWALAEVQHRQPDFLTPATTVAAAIVGHFSGGELSCVALALARLGVRNADFFGAAAVTLTELRGGGGGGGHAAAAGQAALVHSMPMELVPGEAAPAYGEEEETDDELEKDEGEGEEEEQEEEVVSGAMAAPPQRCRRRGGRRYWLPLASNALRSTRWRRIDLLNPQELANVMAAFAISGNVDELLYYRAQVRTRRLLNASAVLRRDAAAAAAAAAAGGGGGGTG</sequence>
<feature type="region of interest" description="Disordered" evidence="1">
    <location>
        <begin position="918"/>
        <end position="958"/>
    </location>
</feature>
<keyword evidence="3" id="KW-1185">Reference proteome</keyword>
<evidence type="ECO:0000256" key="1">
    <source>
        <dbReference type="SAM" id="MobiDB-lite"/>
    </source>
</evidence>
<accession>A0A8J4B224</accession>
<gene>
    <name evidence="2" type="ORF">Vafri_7424</name>
</gene>
<protein>
    <submittedName>
        <fullName evidence="2">Uncharacterized protein</fullName>
    </submittedName>
</protein>
<proteinExistence type="predicted"/>
<name>A0A8J4B224_9CHLO</name>
<dbReference type="EMBL" id="BNCO01000011">
    <property type="protein sequence ID" value="GIL51443.1"/>
    <property type="molecule type" value="Genomic_DNA"/>
</dbReference>
<evidence type="ECO:0000313" key="2">
    <source>
        <dbReference type="EMBL" id="GIL51443.1"/>
    </source>
</evidence>
<feature type="compositionally biased region" description="Low complexity" evidence="1">
    <location>
        <begin position="120"/>
        <end position="133"/>
    </location>
</feature>
<reference evidence="2" key="1">
    <citation type="journal article" date="2021" name="Proc. Natl. Acad. Sci. U.S.A.">
        <title>Three genomes in the algal genus Volvox reveal the fate of a haploid sex-determining region after a transition to homothallism.</title>
        <authorList>
            <person name="Yamamoto K."/>
            <person name="Hamaji T."/>
            <person name="Kawai-Toyooka H."/>
            <person name="Matsuzaki R."/>
            <person name="Takahashi F."/>
            <person name="Nishimura Y."/>
            <person name="Kawachi M."/>
            <person name="Noguchi H."/>
            <person name="Minakuchi Y."/>
            <person name="Umen J.G."/>
            <person name="Toyoda A."/>
            <person name="Nozaki H."/>
        </authorList>
    </citation>
    <scope>NUCLEOTIDE SEQUENCE</scope>
    <source>
        <strain evidence="2">NIES-3780</strain>
    </source>
</reference>
<feature type="compositionally biased region" description="Polar residues" evidence="1">
    <location>
        <begin position="61"/>
        <end position="73"/>
    </location>
</feature>
<dbReference type="Proteomes" id="UP000747399">
    <property type="component" value="Unassembled WGS sequence"/>
</dbReference>
<dbReference type="AlphaFoldDB" id="A0A8J4B224"/>
<feature type="non-terminal residue" evidence="2">
    <location>
        <position position="1"/>
    </location>
</feature>
<evidence type="ECO:0000313" key="3">
    <source>
        <dbReference type="Proteomes" id="UP000747399"/>
    </source>
</evidence>
<feature type="region of interest" description="Disordered" evidence="1">
    <location>
        <begin position="116"/>
        <end position="183"/>
    </location>
</feature>
<organism evidence="2 3">
    <name type="scientific">Volvox africanus</name>
    <dbReference type="NCBI Taxonomy" id="51714"/>
    <lineage>
        <taxon>Eukaryota</taxon>
        <taxon>Viridiplantae</taxon>
        <taxon>Chlorophyta</taxon>
        <taxon>core chlorophytes</taxon>
        <taxon>Chlorophyceae</taxon>
        <taxon>CS clade</taxon>
        <taxon>Chlamydomonadales</taxon>
        <taxon>Volvocaceae</taxon>
        <taxon>Volvox</taxon>
    </lineage>
</organism>
<feature type="region of interest" description="Disordered" evidence="1">
    <location>
        <begin position="45"/>
        <end position="84"/>
    </location>
</feature>